<dbReference type="InterPro" id="IPR050194">
    <property type="entry name" value="Glycosyltransferase_grp1"/>
</dbReference>
<dbReference type="SUPFAM" id="SSF53756">
    <property type="entry name" value="UDP-Glycosyltransferase/glycogen phosphorylase"/>
    <property type="match status" value="1"/>
</dbReference>
<evidence type="ECO:0000313" key="3">
    <source>
        <dbReference type="EMBL" id="RSN74936.1"/>
    </source>
</evidence>
<dbReference type="EMBL" id="RCOS01000083">
    <property type="protein sequence ID" value="RSN74936.1"/>
    <property type="molecule type" value="Genomic_DNA"/>
</dbReference>
<name>A0A429GM24_9CREN</name>
<dbReference type="AlphaFoldDB" id="A0A429GM24"/>
<dbReference type="CDD" id="cd03801">
    <property type="entry name" value="GT4_PimA-like"/>
    <property type="match status" value="1"/>
</dbReference>
<dbReference type="PANTHER" id="PTHR45947:SF3">
    <property type="entry name" value="SULFOQUINOVOSYL TRANSFERASE SQD2"/>
    <property type="match status" value="1"/>
</dbReference>
<keyword evidence="4" id="KW-1185">Reference proteome</keyword>
<comment type="caution">
    <text evidence="3">The sequence shown here is derived from an EMBL/GenBank/DDBJ whole genome shotgun (WGS) entry which is preliminary data.</text>
</comment>
<dbReference type="InterPro" id="IPR001296">
    <property type="entry name" value="Glyco_trans_1"/>
</dbReference>
<proteinExistence type="predicted"/>
<reference evidence="3 4" key="1">
    <citation type="submission" date="2018-10" db="EMBL/GenBank/DDBJ databases">
        <title>Co-occurring genomic capacity for anaerobic methane metabolism and dissimilatory sulfite reduction discovered in the Korarchaeota.</title>
        <authorList>
            <person name="Mckay L.J."/>
            <person name="Dlakic M."/>
            <person name="Fields M.W."/>
            <person name="Delmont T.O."/>
            <person name="Eren A.M."/>
            <person name="Jay Z.J."/>
            <person name="Klingelsmith K.B."/>
            <person name="Rusch D.B."/>
            <person name="Inskeep W.P."/>
        </authorList>
    </citation>
    <scope>NUCLEOTIDE SEQUENCE [LARGE SCALE GENOMIC DNA]</scope>
    <source>
        <strain evidence="3 4">MDKW</strain>
    </source>
</reference>
<accession>A0A429GM24</accession>
<evidence type="ECO:0000259" key="2">
    <source>
        <dbReference type="Pfam" id="PF13439"/>
    </source>
</evidence>
<evidence type="ECO:0000313" key="4">
    <source>
        <dbReference type="Proteomes" id="UP000277582"/>
    </source>
</evidence>
<feature type="domain" description="Glycosyl transferase family 1" evidence="1">
    <location>
        <begin position="196"/>
        <end position="355"/>
    </location>
</feature>
<dbReference type="Proteomes" id="UP000277582">
    <property type="component" value="Unassembled WGS sequence"/>
</dbReference>
<dbReference type="PANTHER" id="PTHR45947">
    <property type="entry name" value="SULFOQUINOVOSYL TRANSFERASE SQD2"/>
    <property type="match status" value="1"/>
</dbReference>
<evidence type="ECO:0000259" key="1">
    <source>
        <dbReference type="Pfam" id="PF00534"/>
    </source>
</evidence>
<dbReference type="Pfam" id="PF00534">
    <property type="entry name" value="Glycos_transf_1"/>
    <property type="match status" value="1"/>
</dbReference>
<dbReference type="GO" id="GO:0016757">
    <property type="term" value="F:glycosyltransferase activity"/>
    <property type="evidence" value="ECO:0007669"/>
    <property type="project" value="InterPro"/>
</dbReference>
<organism evidence="3 4">
    <name type="scientific">Candidatus Methanodesulfokora washburnensis</name>
    <dbReference type="NCBI Taxonomy" id="2478471"/>
    <lineage>
        <taxon>Archaea</taxon>
        <taxon>Thermoproteota</taxon>
        <taxon>Candidatus Korarchaeia</taxon>
        <taxon>Candidatus Korarchaeia incertae sedis</taxon>
        <taxon>Candidatus Methanodesulfokora</taxon>
    </lineage>
</organism>
<dbReference type="InterPro" id="IPR028098">
    <property type="entry name" value="Glyco_trans_4-like_N"/>
</dbReference>
<dbReference type="Pfam" id="PF13439">
    <property type="entry name" value="Glyco_transf_4"/>
    <property type="match status" value="1"/>
</dbReference>
<protein>
    <submittedName>
        <fullName evidence="3">Glycosyltransferase family 1 protein</fullName>
    </submittedName>
</protein>
<keyword evidence="3" id="KW-0808">Transferase</keyword>
<sequence>MGQKQIISLPSRGISINLNLLIYSALNLAYGGGFERWVSEVAPRLADKGHNVTVVTTHAGDKKNESTKLTLVGRGIKIIELDNYTKPFTIPRIKEITRLLKIIREHNILYFNNAFAGNELLMRLAKMRTRIVAGYHGMFPNVGSHVRKIYYITINRAVSSSFSAHHVVNRHREKLLMSYGYRNVYYIPCGVDTSKFYPSKKEEKFTILFVGRLTYQKGFDIFAKVVEFLNEYYGRNFHFIIVGEGPMSNIARRLKIKYENVQWSGYTADKELIKLYQQAHVLLAPSRFEEFLLTSIEAQACGTPVIASDIPGPRDNVVNRRTGFLIKPSVEDFVKYVLLFKRIWESSREVYYEYSKNARKNALKYNWSIIVDMLEKMLIEVSRL</sequence>
<gene>
    <name evidence="3" type="ORF">D6D85_07280</name>
</gene>
<feature type="domain" description="Glycosyltransferase subfamily 4-like N-terminal" evidence="2">
    <location>
        <begin position="32"/>
        <end position="194"/>
    </location>
</feature>
<dbReference type="Gene3D" id="3.40.50.2000">
    <property type="entry name" value="Glycogen Phosphorylase B"/>
    <property type="match status" value="2"/>
</dbReference>